<accession>A0A6P7GPF4</accession>
<name>A0A6P7GPF4_DIAVI</name>
<dbReference type="AlphaFoldDB" id="A0A6P7GPF4"/>
<keyword evidence="2" id="KW-0732">Signal</keyword>
<organism evidence="3">
    <name type="scientific">Diabrotica virgifera virgifera</name>
    <name type="common">western corn rootworm</name>
    <dbReference type="NCBI Taxonomy" id="50390"/>
    <lineage>
        <taxon>Eukaryota</taxon>
        <taxon>Metazoa</taxon>
        <taxon>Ecdysozoa</taxon>
        <taxon>Arthropoda</taxon>
        <taxon>Hexapoda</taxon>
        <taxon>Insecta</taxon>
        <taxon>Pterygota</taxon>
        <taxon>Neoptera</taxon>
        <taxon>Endopterygota</taxon>
        <taxon>Coleoptera</taxon>
        <taxon>Polyphaga</taxon>
        <taxon>Cucujiformia</taxon>
        <taxon>Chrysomeloidea</taxon>
        <taxon>Chrysomelidae</taxon>
        <taxon>Galerucinae</taxon>
        <taxon>Diabroticina</taxon>
        <taxon>Diabroticites</taxon>
        <taxon>Diabrotica</taxon>
    </lineage>
</organism>
<protein>
    <submittedName>
        <fullName evidence="3">Uncharacterized protein LOC114341334</fullName>
    </submittedName>
</protein>
<gene>
    <name evidence="3" type="primary">LOC114341334</name>
</gene>
<dbReference type="InParanoid" id="A0A6P7GPF4"/>
<feature type="region of interest" description="Disordered" evidence="1">
    <location>
        <begin position="94"/>
        <end position="116"/>
    </location>
</feature>
<feature type="signal peptide" evidence="2">
    <location>
        <begin position="1"/>
        <end position="20"/>
    </location>
</feature>
<reference evidence="3" key="1">
    <citation type="submission" date="2025-08" db="UniProtKB">
        <authorList>
            <consortium name="RefSeq"/>
        </authorList>
    </citation>
    <scope>IDENTIFICATION</scope>
    <source>
        <tissue evidence="3">Whole insect</tissue>
    </source>
</reference>
<evidence type="ECO:0000256" key="1">
    <source>
        <dbReference type="SAM" id="MobiDB-lite"/>
    </source>
</evidence>
<sequence>MKYGVLVFVGLLFMVGIAMCQLLGMQQQQREMSRMNQMGGGLGLNLGLGLNNGMYSRSSQMTREGATMLQRKKRAIDMLKPKNCFLVIQVQGTTAAPTSAASIDPRGDNATTAAPA</sequence>
<evidence type="ECO:0000313" key="3">
    <source>
        <dbReference type="RefSeq" id="XP_028147922.1"/>
    </source>
</evidence>
<dbReference type="RefSeq" id="XP_028147922.1">
    <property type="nucleotide sequence ID" value="XM_028292121.1"/>
</dbReference>
<proteinExistence type="predicted"/>
<feature type="chain" id="PRO_5027872789" evidence="2">
    <location>
        <begin position="21"/>
        <end position="116"/>
    </location>
</feature>
<evidence type="ECO:0000256" key="2">
    <source>
        <dbReference type="SAM" id="SignalP"/>
    </source>
</evidence>